<dbReference type="InterPro" id="IPR035218">
    <property type="entry name" value="DUF5327"/>
</dbReference>
<gene>
    <name evidence="2" type="ORF">ABC228_08560</name>
</gene>
<keyword evidence="3" id="KW-1185">Reference proteome</keyword>
<sequence length="101" mass="11357">MAVANDTILQKMTRELEQAKQEQHNQPEMLKHIANIRLLCDLFLTEDNSQTTSNPNQMEISSAELKAMVGEEKSGNSKQAQPFKKSVELDDDGNGDSIFDF</sequence>
<protein>
    <submittedName>
        <fullName evidence="2">YwdI family protein</fullName>
    </submittedName>
</protein>
<dbReference type="Pfam" id="PF17261">
    <property type="entry name" value="DUF5327"/>
    <property type="match status" value="1"/>
</dbReference>
<feature type="region of interest" description="Disordered" evidence="1">
    <location>
        <begin position="69"/>
        <end position="101"/>
    </location>
</feature>
<reference evidence="2 3" key="1">
    <citation type="submission" date="2024-05" db="EMBL/GenBank/DDBJ databases">
        <authorList>
            <person name="Haq I."/>
            <person name="Ullah Z."/>
            <person name="Ahmad R."/>
            <person name="Li M."/>
            <person name="Tong Y."/>
        </authorList>
    </citation>
    <scope>NUCLEOTIDE SEQUENCE [LARGE SCALE GENOMIC DNA]</scope>
    <source>
        <strain evidence="2 3">16A2E</strain>
    </source>
</reference>
<proteinExistence type="predicted"/>
<name>A0ABU9XIB7_9BACI</name>
<comment type="caution">
    <text evidence="2">The sequence shown here is derived from an EMBL/GenBank/DDBJ whole genome shotgun (WGS) entry which is preliminary data.</text>
</comment>
<dbReference type="Proteomes" id="UP001444625">
    <property type="component" value="Unassembled WGS sequence"/>
</dbReference>
<dbReference type="RefSeq" id="WP_345824699.1">
    <property type="nucleotide sequence ID" value="NZ_JBDIML010000002.1"/>
</dbReference>
<accession>A0ABU9XIB7</accession>
<evidence type="ECO:0000256" key="1">
    <source>
        <dbReference type="SAM" id="MobiDB-lite"/>
    </source>
</evidence>
<evidence type="ECO:0000313" key="3">
    <source>
        <dbReference type="Proteomes" id="UP001444625"/>
    </source>
</evidence>
<evidence type="ECO:0000313" key="2">
    <source>
        <dbReference type="EMBL" id="MEN2767238.1"/>
    </source>
</evidence>
<dbReference type="EMBL" id="JBDIML010000002">
    <property type="protein sequence ID" value="MEN2767238.1"/>
    <property type="molecule type" value="Genomic_DNA"/>
</dbReference>
<organism evidence="2 3">
    <name type="scientific">Ornithinibacillus xuwenensis</name>
    <dbReference type="NCBI Taxonomy" id="3144668"/>
    <lineage>
        <taxon>Bacteria</taxon>
        <taxon>Bacillati</taxon>
        <taxon>Bacillota</taxon>
        <taxon>Bacilli</taxon>
        <taxon>Bacillales</taxon>
        <taxon>Bacillaceae</taxon>
        <taxon>Ornithinibacillus</taxon>
    </lineage>
</organism>